<comment type="caution">
    <text evidence="8">The sequence shown here is derived from an EMBL/GenBank/DDBJ whole genome shotgun (WGS) entry which is preliminary data.</text>
</comment>
<comment type="subcellular location">
    <subcellularLocation>
        <location evidence="1">Cell membrane</location>
        <topology evidence="1">Multi-pass membrane protein</topology>
    </subcellularLocation>
</comment>
<proteinExistence type="predicted"/>
<dbReference type="InterPro" id="IPR003807">
    <property type="entry name" value="DUF202"/>
</dbReference>
<evidence type="ECO:0000313" key="9">
    <source>
        <dbReference type="Proteomes" id="UP001527882"/>
    </source>
</evidence>
<keyword evidence="2" id="KW-1003">Cell membrane</keyword>
<feature type="domain" description="DUF202" evidence="7">
    <location>
        <begin position="14"/>
        <end position="82"/>
    </location>
</feature>
<organism evidence="8 9">
    <name type="scientific">Paenibacillus gyeongsangnamensis</name>
    <dbReference type="NCBI Taxonomy" id="3388067"/>
    <lineage>
        <taxon>Bacteria</taxon>
        <taxon>Bacillati</taxon>
        <taxon>Bacillota</taxon>
        <taxon>Bacilli</taxon>
        <taxon>Bacillales</taxon>
        <taxon>Paenibacillaceae</taxon>
        <taxon>Paenibacillus</taxon>
    </lineage>
</organism>
<dbReference type="EMBL" id="JAQAGZ010000019">
    <property type="protein sequence ID" value="MCZ8515786.1"/>
    <property type="molecule type" value="Genomic_DNA"/>
</dbReference>
<feature type="transmembrane region" description="Helical" evidence="6">
    <location>
        <begin position="21"/>
        <end position="44"/>
    </location>
</feature>
<evidence type="ECO:0000256" key="3">
    <source>
        <dbReference type="ARBA" id="ARBA00022692"/>
    </source>
</evidence>
<reference evidence="8 9" key="1">
    <citation type="submission" date="2022-12" db="EMBL/GenBank/DDBJ databases">
        <title>Draft genome sequence of Paenibacillus sp. dW9.</title>
        <authorList>
            <person name="Choi E.-W."/>
            <person name="Kim D.-U."/>
        </authorList>
    </citation>
    <scope>NUCLEOTIDE SEQUENCE [LARGE SCALE GENOMIC DNA]</scope>
    <source>
        <strain evidence="9">dW9</strain>
    </source>
</reference>
<keyword evidence="5 6" id="KW-0472">Membrane</keyword>
<accession>A0ABT4QFZ2</accession>
<evidence type="ECO:0000256" key="2">
    <source>
        <dbReference type="ARBA" id="ARBA00022475"/>
    </source>
</evidence>
<sequence length="122" mass="13331">MNTNQTKDSKYIQQHLANERTFLAWVRTGIAIVGLGFLAAGVVFRSTPYDHMGHTIALIVGVGSVIIGGLVLALATRDYFAKREGINNEAFRASSLTIWIVFLSLGLIDLSLVILVLVLLLF</sequence>
<protein>
    <submittedName>
        <fullName evidence="8">DUF202 domain-containing protein</fullName>
    </submittedName>
</protein>
<evidence type="ECO:0000256" key="6">
    <source>
        <dbReference type="SAM" id="Phobius"/>
    </source>
</evidence>
<dbReference type="RefSeq" id="WP_269884314.1">
    <property type="nucleotide sequence ID" value="NZ_JAQAGZ010000019.1"/>
</dbReference>
<evidence type="ECO:0000256" key="5">
    <source>
        <dbReference type="ARBA" id="ARBA00023136"/>
    </source>
</evidence>
<dbReference type="PANTHER" id="PTHR34187:SF2">
    <property type="entry name" value="DUF202 DOMAIN-CONTAINING PROTEIN"/>
    <property type="match status" value="1"/>
</dbReference>
<dbReference type="Pfam" id="PF02656">
    <property type="entry name" value="DUF202"/>
    <property type="match status" value="1"/>
</dbReference>
<evidence type="ECO:0000256" key="4">
    <source>
        <dbReference type="ARBA" id="ARBA00022989"/>
    </source>
</evidence>
<keyword evidence="3 6" id="KW-0812">Transmembrane</keyword>
<evidence type="ECO:0000259" key="7">
    <source>
        <dbReference type="Pfam" id="PF02656"/>
    </source>
</evidence>
<dbReference type="PANTHER" id="PTHR34187">
    <property type="entry name" value="FGR18P"/>
    <property type="match status" value="1"/>
</dbReference>
<name>A0ABT4QFZ2_9BACL</name>
<evidence type="ECO:0000313" key="8">
    <source>
        <dbReference type="EMBL" id="MCZ8515786.1"/>
    </source>
</evidence>
<feature type="transmembrane region" description="Helical" evidence="6">
    <location>
        <begin position="96"/>
        <end position="121"/>
    </location>
</feature>
<dbReference type="InterPro" id="IPR052053">
    <property type="entry name" value="IM_YidH-like"/>
</dbReference>
<evidence type="ECO:0000256" key="1">
    <source>
        <dbReference type="ARBA" id="ARBA00004651"/>
    </source>
</evidence>
<feature type="transmembrane region" description="Helical" evidence="6">
    <location>
        <begin position="56"/>
        <end position="75"/>
    </location>
</feature>
<dbReference type="Proteomes" id="UP001527882">
    <property type="component" value="Unassembled WGS sequence"/>
</dbReference>
<keyword evidence="4 6" id="KW-1133">Transmembrane helix</keyword>
<keyword evidence="9" id="KW-1185">Reference proteome</keyword>
<gene>
    <name evidence="8" type="ORF">O9H85_25915</name>
</gene>